<dbReference type="SMART" id="SM00448">
    <property type="entry name" value="REC"/>
    <property type="match status" value="1"/>
</dbReference>
<keyword evidence="1" id="KW-0597">Phosphoprotein</keyword>
<dbReference type="Pfam" id="PF04397">
    <property type="entry name" value="LytTR"/>
    <property type="match status" value="1"/>
</dbReference>
<dbReference type="Gene3D" id="2.40.50.1020">
    <property type="entry name" value="LytTr DNA-binding domain"/>
    <property type="match status" value="1"/>
</dbReference>
<dbReference type="PROSITE" id="PS50110">
    <property type="entry name" value="RESPONSE_REGULATORY"/>
    <property type="match status" value="1"/>
</dbReference>
<dbReference type="InterPro" id="IPR046947">
    <property type="entry name" value="LytR-like"/>
</dbReference>
<dbReference type="GO" id="GO:0003677">
    <property type="term" value="F:DNA binding"/>
    <property type="evidence" value="ECO:0007669"/>
    <property type="project" value="InterPro"/>
</dbReference>
<evidence type="ECO:0000256" key="1">
    <source>
        <dbReference type="PROSITE-ProRule" id="PRU00169"/>
    </source>
</evidence>
<dbReference type="InterPro" id="IPR007492">
    <property type="entry name" value="LytTR_DNA-bd_dom"/>
</dbReference>
<dbReference type="EMBL" id="DSQF01000025">
    <property type="protein sequence ID" value="HGZ44189.1"/>
    <property type="molecule type" value="Genomic_DNA"/>
</dbReference>
<dbReference type="GO" id="GO:0000156">
    <property type="term" value="F:phosphorelay response regulator activity"/>
    <property type="evidence" value="ECO:0007669"/>
    <property type="project" value="InterPro"/>
</dbReference>
<dbReference type="PANTHER" id="PTHR37299">
    <property type="entry name" value="TRANSCRIPTIONAL REGULATOR-RELATED"/>
    <property type="match status" value="1"/>
</dbReference>
<evidence type="ECO:0000313" key="4">
    <source>
        <dbReference type="EMBL" id="HGZ44189.1"/>
    </source>
</evidence>
<sequence>MRALIVDDEPLARRELRRLLAAHPEVEVVGESGSAEDAARAIESLAPDLVFLDIHMPRRSGFELLESLEEAPEIVFTTAHDAYALQAFEIGALDYLLKPVAPARLAVAVARAAERLRGARGAYAPGDRPLLVRDGERSWLVRLDEVELFEAAGNYAQLHFAGRRPLLLRSLQQLERRLDPARFVRASRRHLVNLGFVERFDTGARGELIAVLRGGRTVPFSRRQSVLFRRRSTP</sequence>
<accession>A0A832I2Z3</accession>
<organism evidence="4">
    <name type="scientific">Eiseniibacteriota bacterium</name>
    <dbReference type="NCBI Taxonomy" id="2212470"/>
    <lineage>
        <taxon>Bacteria</taxon>
        <taxon>Candidatus Eiseniibacteriota</taxon>
    </lineage>
</organism>
<dbReference type="PROSITE" id="PS50930">
    <property type="entry name" value="HTH_LYTTR"/>
    <property type="match status" value="1"/>
</dbReference>
<dbReference type="Gene3D" id="3.40.50.2300">
    <property type="match status" value="1"/>
</dbReference>
<protein>
    <submittedName>
        <fullName evidence="4">Response regulator transcription factor</fullName>
    </submittedName>
</protein>
<dbReference type="InterPro" id="IPR001789">
    <property type="entry name" value="Sig_transdc_resp-reg_receiver"/>
</dbReference>
<evidence type="ECO:0000259" key="2">
    <source>
        <dbReference type="PROSITE" id="PS50110"/>
    </source>
</evidence>
<gene>
    <name evidence="4" type="ORF">ENR23_12385</name>
</gene>
<dbReference type="Pfam" id="PF00072">
    <property type="entry name" value="Response_reg"/>
    <property type="match status" value="1"/>
</dbReference>
<proteinExistence type="predicted"/>
<dbReference type="InterPro" id="IPR011006">
    <property type="entry name" value="CheY-like_superfamily"/>
</dbReference>
<name>A0A832I2Z3_UNCEI</name>
<dbReference type="SMART" id="SM00850">
    <property type="entry name" value="LytTR"/>
    <property type="match status" value="1"/>
</dbReference>
<feature type="modified residue" description="4-aspartylphosphate" evidence="1">
    <location>
        <position position="53"/>
    </location>
</feature>
<dbReference type="SUPFAM" id="SSF52172">
    <property type="entry name" value="CheY-like"/>
    <property type="match status" value="1"/>
</dbReference>
<evidence type="ECO:0000259" key="3">
    <source>
        <dbReference type="PROSITE" id="PS50930"/>
    </source>
</evidence>
<dbReference type="PANTHER" id="PTHR37299:SF1">
    <property type="entry name" value="STAGE 0 SPORULATION PROTEIN A HOMOLOG"/>
    <property type="match status" value="1"/>
</dbReference>
<feature type="domain" description="Response regulatory" evidence="2">
    <location>
        <begin position="2"/>
        <end position="113"/>
    </location>
</feature>
<reference evidence="4" key="1">
    <citation type="journal article" date="2020" name="mSystems">
        <title>Genome- and Community-Level Interaction Insights into Carbon Utilization and Element Cycling Functions of Hydrothermarchaeota in Hydrothermal Sediment.</title>
        <authorList>
            <person name="Zhou Z."/>
            <person name="Liu Y."/>
            <person name="Xu W."/>
            <person name="Pan J."/>
            <person name="Luo Z.H."/>
            <person name="Li M."/>
        </authorList>
    </citation>
    <scope>NUCLEOTIDE SEQUENCE [LARGE SCALE GENOMIC DNA]</scope>
    <source>
        <strain evidence="4">SpSt-381</strain>
    </source>
</reference>
<dbReference type="AlphaFoldDB" id="A0A832I2Z3"/>
<comment type="caution">
    <text evidence="4">The sequence shown here is derived from an EMBL/GenBank/DDBJ whole genome shotgun (WGS) entry which is preliminary data.</text>
</comment>
<feature type="domain" description="HTH LytTR-type" evidence="3">
    <location>
        <begin position="130"/>
        <end position="234"/>
    </location>
</feature>